<dbReference type="Gene3D" id="2.120.10.80">
    <property type="entry name" value="Kelch-type beta propeller"/>
    <property type="match status" value="1"/>
</dbReference>
<name>A0A673XNP8_SALTR</name>
<proteinExistence type="inferred from homology"/>
<dbReference type="Ensembl" id="ENSSTUT00000027113.1">
    <property type="protein sequence ID" value="ENSSTUP00000025874.1"/>
    <property type="gene ID" value="ENSSTUG00000011225.1"/>
</dbReference>
<evidence type="ECO:0000256" key="1">
    <source>
        <dbReference type="ARBA" id="ARBA00010703"/>
    </source>
</evidence>
<keyword evidence="4" id="KW-1185">Reference proteome</keyword>
<evidence type="ECO:0000256" key="2">
    <source>
        <dbReference type="ARBA" id="ARBA00022691"/>
    </source>
</evidence>
<sequence length="379" mass="40676">VMYEQIRPHNPFVCGLSVVYMAGNSVCLNMNGFYLGLIPEKETCGVESLEPFDAFEVKVFLTASRGSLTSLALLSHPTCIVSHPSPEAGAEPPPLAVRPMFGQLCVECLGMASMPLGPGLVLLTGGPGWGGREDTTARVLIRAKGGWRCACSVLLPGVILYHTVTSVLGRGVVVFGGRSSPLNPIRTLLRMTYDNVTCLTPLPLTTRWRHTLTMGRTFDAHFLCLDGQCWTEVADPRFSHSACPYEGGAVICGGLGRESVPLGDTVLLRPTTTGFCWERLHLQPLYVHVIGDWLMLVGGVCLPTVISLCPTLLVCCTLASHAALLLLGTPSARHSFCSTLLGDSDQSTTMALIGGEGNWFSVVTHHNLHPITVDLKPVL</sequence>
<evidence type="ECO:0000313" key="4">
    <source>
        <dbReference type="Proteomes" id="UP000472277"/>
    </source>
</evidence>
<dbReference type="InParanoid" id="A0A673XNP8"/>
<reference evidence="3" key="1">
    <citation type="submission" date="2025-08" db="UniProtKB">
        <authorList>
            <consortium name="Ensembl"/>
        </authorList>
    </citation>
    <scope>IDENTIFICATION</scope>
</reference>
<dbReference type="SUPFAM" id="SSF117281">
    <property type="entry name" value="Kelch motif"/>
    <property type="match status" value="1"/>
</dbReference>
<dbReference type="Proteomes" id="UP000472277">
    <property type="component" value="Chromosome 24"/>
</dbReference>
<dbReference type="GO" id="GO:0008175">
    <property type="term" value="F:tRNA methyltransferase activity"/>
    <property type="evidence" value="ECO:0007669"/>
    <property type="project" value="TreeGrafter"/>
</dbReference>
<dbReference type="AlphaFoldDB" id="A0A673XNP8"/>
<accession>A0A673XNP8</accession>
<dbReference type="PANTHER" id="PTHR46529">
    <property type="entry name" value="TRNA WYBUTOSINE-SYNTHESIZING PROTEIN 4"/>
    <property type="match status" value="1"/>
</dbReference>
<dbReference type="GO" id="GO:0031591">
    <property type="term" value="P:wybutosine biosynthetic process"/>
    <property type="evidence" value="ECO:0007669"/>
    <property type="project" value="TreeGrafter"/>
</dbReference>
<protein>
    <submittedName>
        <fullName evidence="3">Leucine carboxyl methyltransferase 2</fullName>
    </submittedName>
</protein>
<organism evidence="3 4">
    <name type="scientific">Salmo trutta</name>
    <name type="common">Brown trout</name>
    <dbReference type="NCBI Taxonomy" id="8032"/>
    <lineage>
        <taxon>Eukaryota</taxon>
        <taxon>Metazoa</taxon>
        <taxon>Chordata</taxon>
        <taxon>Craniata</taxon>
        <taxon>Vertebrata</taxon>
        <taxon>Euteleostomi</taxon>
        <taxon>Actinopterygii</taxon>
        <taxon>Neopterygii</taxon>
        <taxon>Teleostei</taxon>
        <taxon>Protacanthopterygii</taxon>
        <taxon>Salmoniformes</taxon>
        <taxon>Salmonidae</taxon>
        <taxon>Salmoninae</taxon>
        <taxon>Salmo</taxon>
    </lineage>
</organism>
<dbReference type="FunCoup" id="A0A673XNP8">
    <property type="interactions" value="142"/>
</dbReference>
<dbReference type="PANTHER" id="PTHR46529:SF1">
    <property type="entry name" value="TRNA WYBUTOSINE-SYNTHESIZING PROTEIN 4"/>
    <property type="match status" value="1"/>
</dbReference>
<dbReference type="OMA" id="DCHFLHV"/>
<dbReference type="GO" id="GO:0030488">
    <property type="term" value="P:tRNA methylation"/>
    <property type="evidence" value="ECO:0007669"/>
    <property type="project" value="TreeGrafter"/>
</dbReference>
<dbReference type="GeneTree" id="ENSGT00940000162599"/>
<keyword evidence="2" id="KW-0949">S-adenosyl-L-methionine</keyword>
<dbReference type="InterPro" id="IPR015915">
    <property type="entry name" value="Kelch-typ_b-propeller"/>
</dbReference>
<evidence type="ECO:0000313" key="3">
    <source>
        <dbReference type="Ensembl" id="ENSSTUP00000025874.1"/>
    </source>
</evidence>
<comment type="similarity">
    <text evidence="1">Belongs to the methyltransferase superfamily. LCMT family.</text>
</comment>
<reference evidence="3" key="2">
    <citation type="submission" date="2025-09" db="UniProtKB">
        <authorList>
            <consortium name="Ensembl"/>
        </authorList>
    </citation>
    <scope>IDENTIFICATION</scope>
</reference>